<evidence type="ECO:0000313" key="1">
    <source>
        <dbReference type="EMBL" id="JAD85568.1"/>
    </source>
</evidence>
<organism evidence="1">
    <name type="scientific">Arundo donax</name>
    <name type="common">Giant reed</name>
    <name type="synonym">Donax arundinaceus</name>
    <dbReference type="NCBI Taxonomy" id="35708"/>
    <lineage>
        <taxon>Eukaryota</taxon>
        <taxon>Viridiplantae</taxon>
        <taxon>Streptophyta</taxon>
        <taxon>Embryophyta</taxon>
        <taxon>Tracheophyta</taxon>
        <taxon>Spermatophyta</taxon>
        <taxon>Magnoliopsida</taxon>
        <taxon>Liliopsida</taxon>
        <taxon>Poales</taxon>
        <taxon>Poaceae</taxon>
        <taxon>PACMAD clade</taxon>
        <taxon>Arundinoideae</taxon>
        <taxon>Arundineae</taxon>
        <taxon>Arundo</taxon>
    </lineage>
</organism>
<name>A0A0A9DFW9_ARUDO</name>
<protein>
    <submittedName>
        <fullName evidence="1">Uncharacterized protein</fullName>
    </submittedName>
</protein>
<dbReference type="EMBL" id="GBRH01212327">
    <property type="protein sequence ID" value="JAD85568.1"/>
    <property type="molecule type" value="Transcribed_RNA"/>
</dbReference>
<sequence>MKLWIQNFKINFQLEPHKNNDVVVWHTKCIYLGTANSYRWYLKC</sequence>
<reference evidence="1" key="1">
    <citation type="submission" date="2014-09" db="EMBL/GenBank/DDBJ databases">
        <authorList>
            <person name="Magalhaes I.L.F."/>
            <person name="Oliveira U."/>
            <person name="Santos F.R."/>
            <person name="Vidigal T.H.D.A."/>
            <person name="Brescovit A.D."/>
            <person name="Santos A.J."/>
        </authorList>
    </citation>
    <scope>NUCLEOTIDE SEQUENCE</scope>
    <source>
        <tissue evidence="1">Shoot tissue taken approximately 20 cm above the soil surface</tissue>
    </source>
</reference>
<reference evidence="1" key="2">
    <citation type="journal article" date="2015" name="Data Brief">
        <title>Shoot transcriptome of the giant reed, Arundo donax.</title>
        <authorList>
            <person name="Barrero R.A."/>
            <person name="Guerrero F.D."/>
            <person name="Moolhuijzen P."/>
            <person name="Goolsby J.A."/>
            <person name="Tidwell J."/>
            <person name="Bellgard S.E."/>
            <person name="Bellgard M.I."/>
        </authorList>
    </citation>
    <scope>NUCLEOTIDE SEQUENCE</scope>
    <source>
        <tissue evidence="1">Shoot tissue taken approximately 20 cm above the soil surface</tissue>
    </source>
</reference>
<dbReference type="AlphaFoldDB" id="A0A0A9DFW9"/>
<proteinExistence type="predicted"/>
<accession>A0A0A9DFW9</accession>